<feature type="compositionally biased region" description="Low complexity" evidence="6">
    <location>
        <begin position="118"/>
        <end position="130"/>
    </location>
</feature>
<feature type="compositionally biased region" description="Polar residues" evidence="6">
    <location>
        <begin position="173"/>
        <end position="208"/>
    </location>
</feature>
<protein>
    <recommendedName>
        <fullName evidence="7">EDC4-like protein pdc1 beta-propeller domain-containing protein</fullName>
    </recommendedName>
</protein>
<feature type="domain" description="EDC4-like protein pdc1 beta-propeller" evidence="7">
    <location>
        <begin position="527"/>
        <end position="865"/>
    </location>
</feature>
<gene>
    <name evidence="8" type="ORF">OIDMADRAFT_94116</name>
</gene>
<sequence>MSGYPGGSGEANGLDSLFAQLRNQQNKPMNLEPSYGYYNNPSYRQPSQSQLAQHLPPGFNQPSVSSAVSTPPVSNQPPHHPSAVMSPVDTPPSQTYSASGITANTDRTSTLLNLLKFSEPSPASAKPSAPIGTPHSQSREAPLDFSVAPQPSIQSPGHGSNDLLATLMGTVPSKPQQPVAPQSSKTGFGTVSSPPSADTQSFLLQLLNQPKPAQYDTAQQLTPAKGFASPSKNNSHADAGDIVQAQEDATVDMNSMGQAAAESRLDARPAKDSRDNTRESTPHQGLFTYVNPFEQLSASSPRNRTPKIASGPPSAVPPVQILKRESADSKQKSDAQYTPSTSASSLRKLDPVSQVSSSTPTPLPDGRTPLEALIGIGAPAPAPADKETVSDALSGIGNEVDRQAQEAIAQAEKDESQAEIQKNLEDMLNAKSEQEFMESAQFAATVIQKELEKSDGQSALDILPKEVAEAVKEVVDDAAHGHIADSWESAEAEDSPTKEDESVVKVYNFPMKPWTSITIKESVEPRPEFREEAVMDIARLKKDFDHIDRTLVTASSNFIVYGMSKNGGFRIIRQEDGKDTRMFTETHDRIFNVITAVAASDLKETIIGTGISGTVYWTVIKDGEGDYIEDDNLEMHGFAMPPTQSHDSESPGGVLKTRARKSASHPNFFAVGRGKYIHIIWPSVVMKSFLKDGKDRVVDTERYLAEHSLKVNTGKAGKDFAFSEDDTIIVSLDKAGRVKFWDVRHLAETDSSGNPHPIHTRPMEIKEPIITYTTTPPTEKSWPTSVLFVDKLRPYQKGGALRYLLVGMKQNHTLQLWDLALGKPVQEINLPHSQDSDAVCSVLYDAATGMIIVGHPTRNSIYFLHLSAPRYYLPKSLNQAEFMLKLANDGPAFPKPESTAVVSGMREYSLDNKGSLRSLDLLSSPTSATSGGDTPPLFELYAMHSKGVTCLAIRQPDLGWSSDNKVLRPMDAAKVGTITIESIKEIPAAPVPEIVDITPAKAPAPTRIVPRPAAKDAGPKEGTKKAGHVETLVRPSGPKPEDKAEKKDVTSNGGLANASSTEKQSKKRRKAASTAEAPPGTIQGAQPSKAIIMDPMSNSRNGSAKASISAIPEVEETQTVSRDFSDATLKNIESRISGELKQSFDTSFESLLQEMKLDRRTQTAVAKSEQEAVLRVVSSTLTDNIEASLSKMVSNSIQKSVLPAISEVARNAVKEQLGSSMNSHLGKNIPRELQNILPDAVANALQQPQLLKLMSESLARSVAFRVEEQFATLLQNIVTPAFTRLAAQTSQNAVAEIQRQVTGKIEALEQRHNTDGVKINQLMKLVSSLSETVTSMAAAQTEFQGQFLRIQQQIAAEKRDTTQGRESATGTSAAISRPVEEKTPQQLQYESMLQDVSTAMHEGSYETAIIRWLQSGFHQEFFEDYFYKFNPDFIRELNPLLLLSIGSAISGGIENQKVLERIAWLETILAVLQGHVNAQDIPDEVREHVPKIIAHYITRLEHLFMVISNGNAQDPVLKRISQLVNACNRILDSTR</sequence>
<dbReference type="PANTHER" id="PTHR15598">
    <property type="entry name" value="ENHANCER OF MRNA-DECAPPING PROTEIN 4"/>
    <property type="match status" value="1"/>
</dbReference>
<dbReference type="InterPro" id="IPR036322">
    <property type="entry name" value="WD40_repeat_dom_sf"/>
</dbReference>
<reference evidence="8 9" key="1">
    <citation type="submission" date="2014-04" db="EMBL/GenBank/DDBJ databases">
        <authorList>
            <consortium name="DOE Joint Genome Institute"/>
            <person name="Kuo A."/>
            <person name="Martino E."/>
            <person name="Perotto S."/>
            <person name="Kohler A."/>
            <person name="Nagy L.G."/>
            <person name="Floudas D."/>
            <person name="Copeland A."/>
            <person name="Barry K.W."/>
            <person name="Cichocki N."/>
            <person name="Veneault-Fourrey C."/>
            <person name="LaButti K."/>
            <person name="Lindquist E.A."/>
            <person name="Lipzen A."/>
            <person name="Lundell T."/>
            <person name="Morin E."/>
            <person name="Murat C."/>
            <person name="Sun H."/>
            <person name="Tunlid A."/>
            <person name="Henrissat B."/>
            <person name="Grigoriev I.V."/>
            <person name="Hibbett D.S."/>
            <person name="Martin F."/>
            <person name="Nordberg H.P."/>
            <person name="Cantor M.N."/>
            <person name="Hua S.X."/>
        </authorList>
    </citation>
    <scope>NUCLEOTIDE SEQUENCE [LARGE SCALE GENOMIC DNA]</scope>
    <source>
        <strain evidence="8 9">Zn</strain>
    </source>
</reference>
<feature type="non-terminal residue" evidence="8">
    <location>
        <position position="1535"/>
    </location>
</feature>
<dbReference type="STRING" id="913774.A0A0C3GSD2"/>
<feature type="compositionally biased region" description="Polar residues" evidence="6">
    <location>
        <begin position="37"/>
        <end position="52"/>
    </location>
</feature>
<feature type="compositionally biased region" description="Low complexity" evidence="6">
    <location>
        <begin position="351"/>
        <end position="360"/>
    </location>
</feature>
<feature type="compositionally biased region" description="Polar residues" evidence="6">
    <location>
        <begin position="334"/>
        <end position="345"/>
    </location>
</feature>
<feature type="compositionally biased region" description="Polar residues" evidence="6">
    <location>
        <begin position="294"/>
        <end position="303"/>
    </location>
</feature>
<evidence type="ECO:0000256" key="6">
    <source>
        <dbReference type="SAM" id="MobiDB-lite"/>
    </source>
</evidence>
<feature type="region of interest" description="Disordered" evidence="6">
    <location>
        <begin position="1002"/>
        <end position="1105"/>
    </location>
</feature>
<dbReference type="PANTHER" id="PTHR15598:SF5">
    <property type="entry name" value="ENHANCER OF MRNA-DECAPPING PROTEIN 4"/>
    <property type="match status" value="1"/>
</dbReference>
<feature type="compositionally biased region" description="Basic and acidic residues" evidence="6">
    <location>
        <begin position="263"/>
        <end position="281"/>
    </location>
</feature>
<evidence type="ECO:0000256" key="1">
    <source>
        <dbReference type="ARBA" id="ARBA00004201"/>
    </source>
</evidence>
<feature type="compositionally biased region" description="Basic and acidic residues" evidence="6">
    <location>
        <begin position="322"/>
        <end position="333"/>
    </location>
</feature>
<keyword evidence="5" id="KW-0677">Repeat</keyword>
<evidence type="ECO:0000256" key="4">
    <source>
        <dbReference type="ARBA" id="ARBA00022574"/>
    </source>
</evidence>
<feature type="compositionally biased region" description="Gly residues" evidence="6">
    <location>
        <begin position="1"/>
        <end position="10"/>
    </location>
</feature>
<feature type="region of interest" description="Disordered" evidence="6">
    <location>
        <begin position="1"/>
        <end position="423"/>
    </location>
</feature>
<feature type="compositionally biased region" description="Polar residues" evidence="6">
    <location>
        <begin position="91"/>
        <end position="112"/>
    </location>
</feature>
<comment type="similarity">
    <text evidence="2">Belongs to the WD repeat EDC4 family.</text>
</comment>
<keyword evidence="9" id="KW-1185">Reference proteome</keyword>
<name>A0A0C3GSD2_OIDMZ</name>
<dbReference type="OrthoDB" id="21128at2759"/>
<feature type="compositionally biased region" description="Polar residues" evidence="6">
    <location>
        <begin position="1050"/>
        <end position="1062"/>
    </location>
</feature>
<dbReference type="FunFam" id="2.130.10.10:FF:000817">
    <property type="entry name" value="WGS project CABT00000000 data, contig 2.15"/>
    <property type="match status" value="1"/>
</dbReference>
<feature type="region of interest" description="Disordered" evidence="6">
    <location>
        <begin position="1357"/>
        <end position="1383"/>
    </location>
</feature>
<evidence type="ECO:0000259" key="7">
    <source>
        <dbReference type="Pfam" id="PF24106"/>
    </source>
</evidence>
<dbReference type="InterPro" id="IPR055393">
    <property type="entry name" value="Beta-prop_EDC4L"/>
</dbReference>
<dbReference type="Gene3D" id="2.130.10.10">
    <property type="entry name" value="YVTN repeat-like/Quinoprotein amine dehydrogenase"/>
    <property type="match status" value="1"/>
</dbReference>
<evidence type="ECO:0000256" key="5">
    <source>
        <dbReference type="ARBA" id="ARBA00022737"/>
    </source>
</evidence>
<accession>A0A0C3GSD2</accession>
<dbReference type="SUPFAM" id="SSF50978">
    <property type="entry name" value="WD40 repeat-like"/>
    <property type="match status" value="1"/>
</dbReference>
<feature type="compositionally biased region" description="Low complexity" evidence="6">
    <location>
        <begin position="62"/>
        <end position="73"/>
    </location>
</feature>
<evidence type="ECO:0000313" key="9">
    <source>
        <dbReference type="Proteomes" id="UP000054321"/>
    </source>
</evidence>
<dbReference type="InterPro" id="IPR045152">
    <property type="entry name" value="EDC4-like"/>
</dbReference>
<feature type="compositionally biased region" description="Basic and acidic residues" evidence="6">
    <location>
        <begin position="1013"/>
        <end position="1028"/>
    </location>
</feature>
<evidence type="ECO:0000313" key="8">
    <source>
        <dbReference type="EMBL" id="KIM98970.1"/>
    </source>
</evidence>
<feature type="compositionally biased region" description="Polar residues" evidence="6">
    <location>
        <begin position="1096"/>
        <end position="1105"/>
    </location>
</feature>
<dbReference type="Pfam" id="PF24106">
    <property type="entry name" value="Beta-prop_EDC4L"/>
    <property type="match status" value="1"/>
</dbReference>
<evidence type="ECO:0000256" key="3">
    <source>
        <dbReference type="ARBA" id="ARBA00022490"/>
    </source>
</evidence>
<comment type="subcellular location">
    <subcellularLocation>
        <location evidence="1">Cytoplasm</location>
        <location evidence="1">P-body</location>
    </subcellularLocation>
</comment>
<reference evidence="9" key="2">
    <citation type="submission" date="2015-01" db="EMBL/GenBank/DDBJ databases">
        <title>Evolutionary Origins and Diversification of the Mycorrhizal Mutualists.</title>
        <authorList>
            <consortium name="DOE Joint Genome Institute"/>
            <consortium name="Mycorrhizal Genomics Consortium"/>
            <person name="Kohler A."/>
            <person name="Kuo A."/>
            <person name="Nagy L.G."/>
            <person name="Floudas D."/>
            <person name="Copeland A."/>
            <person name="Barry K.W."/>
            <person name="Cichocki N."/>
            <person name="Veneault-Fourrey C."/>
            <person name="LaButti K."/>
            <person name="Lindquist E.A."/>
            <person name="Lipzen A."/>
            <person name="Lundell T."/>
            <person name="Morin E."/>
            <person name="Murat C."/>
            <person name="Riley R."/>
            <person name="Ohm R."/>
            <person name="Sun H."/>
            <person name="Tunlid A."/>
            <person name="Henrissat B."/>
            <person name="Grigoriev I.V."/>
            <person name="Hibbett D.S."/>
            <person name="Martin F."/>
        </authorList>
    </citation>
    <scope>NUCLEOTIDE SEQUENCE [LARGE SCALE GENOMIC DNA]</scope>
    <source>
        <strain evidence="9">Zn</strain>
    </source>
</reference>
<proteinExistence type="inferred from homology"/>
<organism evidence="8 9">
    <name type="scientific">Oidiodendron maius (strain Zn)</name>
    <dbReference type="NCBI Taxonomy" id="913774"/>
    <lineage>
        <taxon>Eukaryota</taxon>
        <taxon>Fungi</taxon>
        <taxon>Dikarya</taxon>
        <taxon>Ascomycota</taxon>
        <taxon>Pezizomycotina</taxon>
        <taxon>Leotiomycetes</taxon>
        <taxon>Leotiomycetes incertae sedis</taxon>
        <taxon>Myxotrichaceae</taxon>
        <taxon>Oidiodendron</taxon>
    </lineage>
</organism>
<feature type="compositionally biased region" description="Polar residues" evidence="6">
    <location>
        <begin position="149"/>
        <end position="158"/>
    </location>
</feature>
<dbReference type="InParanoid" id="A0A0C3GSD2"/>
<dbReference type="Proteomes" id="UP000054321">
    <property type="component" value="Unassembled WGS sequence"/>
</dbReference>
<keyword evidence="3" id="KW-0963">Cytoplasm</keyword>
<dbReference type="HOGENOM" id="CLU_003635_0_0_1"/>
<feature type="compositionally biased region" description="Polar residues" evidence="6">
    <location>
        <begin position="1364"/>
        <end position="1374"/>
    </location>
</feature>
<feature type="compositionally biased region" description="Basic and acidic residues" evidence="6">
    <location>
        <begin position="1039"/>
        <end position="1049"/>
    </location>
</feature>
<dbReference type="EMBL" id="KN832879">
    <property type="protein sequence ID" value="KIM98970.1"/>
    <property type="molecule type" value="Genomic_DNA"/>
</dbReference>
<evidence type="ECO:0000256" key="2">
    <source>
        <dbReference type="ARBA" id="ARBA00009639"/>
    </source>
</evidence>
<dbReference type="InterPro" id="IPR015943">
    <property type="entry name" value="WD40/YVTN_repeat-like_dom_sf"/>
</dbReference>
<dbReference type="GO" id="GO:0031087">
    <property type="term" value="P:deadenylation-independent decapping of nuclear-transcribed mRNA"/>
    <property type="evidence" value="ECO:0007669"/>
    <property type="project" value="InterPro"/>
</dbReference>
<dbReference type="GO" id="GO:0000932">
    <property type="term" value="C:P-body"/>
    <property type="evidence" value="ECO:0007669"/>
    <property type="project" value="UniProtKB-SubCell"/>
</dbReference>
<keyword evidence="4" id="KW-0853">WD repeat</keyword>